<feature type="compositionally biased region" description="Low complexity" evidence="13">
    <location>
        <begin position="1011"/>
        <end position="1021"/>
    </location>
</feature>
<dbReference type="HOGENOM" id="CLU_000948_0_0_1"/>
<feature type="compositionally biased region" description="Polar residues" evidence="13">
    <location>
        <begin position="1064"/>
        <end position="1088"/>
    </location>
</feature>
<dbReference type="InterPro" id="IPR008972">
    <property type="entry name" value="Cupredoxin"/>
</dbReference>
<feature type="compositionally biased region" description="Acidic residues" evidence="13">
    <location>
        <begin position="731"/>
        <end position="745"/>
    </location>
</feature>
<keyword evidence="6 14" id="KW-0732">Signal</keyword>
<keyword evidence="17" id="KW-1185">Reference proteome</keyword>
<keyword evidence="5" id="KW-0479">Metal-binding</keyword>
<dbReference type="FunFam" id="2.60.40.420:FF:000011">
    <property type="entry name" value="Coagulation factor VIII (Predicted)"/>
    <property type="match status" value="1"/>
</dbReference>
<dbReference type="InParanoid" id="G1KK71"/>
<feature type="compositionally biased region" description="Basic and acidic residues" evidence="13">
    <location>
        <begin position="713"/>
        <end position="730"/>
    </location>
</feature>
<dbReference type="eggNOG" id="ENOG502QSUG">
    <property type="taxonomic scope" value="Eukaryota"/>
</dbReference>
<dbReference type="SMART" id="SM00231">
    <property type="entry name" value="FA58C"/>
    <property type="match status" value="2"/>
</dbReference>
<dbReference type="GO" id="GO:0032991">
    <property type="term" value="C:protein-containing complex"/>
    <property type="evidence" value="ECO:0007669"/>
    <property type="project" value="UniProtKB-ARBA"/>
</dbReference>
<evidence type="ECO:0000256" key="4">
    <source>
        <dbReference type="ARBA" id="ARBA00022656"/>
    </source>
</evidence>
<evidence type="ECO:0000256" key="14">
    <source>
        <dbReference type="SAM" id="SignalP"/>
    </source>
</evidence>
<evidence type="ECO:0000256" key="10">
    <source>
        <dbReference type="ARBA" id="ARBA00023157"/>
    </source>
</evidence>
<feature type="compositionally biased region" description="Basic and acidic residues" evidence="13">
    <location>
        <begin position="1132"/>
        <end position="1141"/>
    </location>
</feature>
<dbReference type="STRING" id="28377.ENSACAP00000010317"/>
<dbReference type="FunFam" id="2.60.40.420:FF:000056">
    <property type="entry name" value="Coagulation factor V"/>
    <property type="match status" value="1"/>
</dbReference>
<name>G1KK71_ANOCA</name>
<dbReference type="PROSITE" id="PS50022">
    <property type="entry name" value="FA58C_3"/>
    <property type="match status" value="2"/>
</dbReference>
<dbReference type="InterPro" id="IPR008979">
    <property type="entry name" value="Galactose-bd-like_sf"/>
</dbReference>
<feature type="region of interest" description="Disordered" evidence="13">
    <location>
        <begin position="987"/>
        <end position="1021"/>
    </location>
</feature>
<feature type="compositionally biased region" description="Basic and acidic residues" evidence="13">
    <location>
        <begin position="121"/>
        <end position="133"/>
    </location>
</feature>
<protein>
    <submittedName>
        <fullName evidence="16">Coagulation factor V</fullName>
    </submittedName>
</protein>
<evidence type="ECO:0000313" key="17">
    <source>
        <dbReference type="Proteomes" id="UP000001646"/>
    </source>
</evidence>
<feature type="chain" id="PRO_5032392321" evidence="14">
    <location>
        <begin position="28"/>
        <end position="2018"/>
    </location>
</feature>
<feature type="disulfide bond" evidence="12">
    <location>
        <begin position="1524"/>
        <end position="1550"/>
    </location>
</feature>
<feature type="compositionally biased region" description="Acidic residues" evidence="13">
    <location>
        <begin position="789"/>
        <end position="799"/>
    </location>
</feature>
<dbReference type="Ensembl" id="ENSACAT00000010529.4">
    <property type="protein sequence ID" value="ENSACAP00000010317.3"/>
    <property type="gene ID" value="ENSACAG00000010312.4"/>
</dbReference>
<dbReference type="GO" id="GO:0005507">
    <property type="term" value="F:copper ion binding"/>
    <property type="evidence" value="ECO:0007669"/>
    <property type="project" value="InterPro"/>
</dbReference>
<dbReference type="GO" id="GO:0016504">
    <property type="term" value="F:peptidase activator activity"/>
    <property type="evidence" value="ECO:0007669"/>
    <property type="project" value="UniProtKB-KW"/>
</dbReference>
<keyword evidence="9" id="KW-0655">Prothrombin activator</keyword>
<comment type="similarity">
    <text evidence="2">Belongs to the multicopper oxidase family.</text>
</comment>
<reference evidence="16 17" key="1">
    <citation type="submission" date="2009-12" db="EMBL/GenBank/DDBJ databases">
        <title>The Genome Sequence of Anolis carolinensis (Green Anole Lizard).</title>
        <authorList>
            <consortium name="The Genome Sequencing Platform"/>
            <person name="Di Palma F."/>
            <person name="Alfoldi J."/>
            <person name="Heiman D."/>
            <person name="Young S."/>
            <person name="Grabherr M."/>
            <person name="Johnson J."/>
            <person name="Lander E.S."/>
            <person name="Lindblad-Toh K."/>
        </authorList>
    </citation>
    <scope>NUCLEOTIDE SEQUENCE [LARGE SCALE GENOMIC DNA]</scope>
    <source>
        <strain evidence="16 17">JBL SC #1</strain>
    </source>
</reference>
<feature type="region of interest" description="Disordered" evidence="13">
    <location>
        <begin position="1125"/>
        <end position="1145"/>
    </location>
</feature>
<feature type="region of interest" description="Disordered" evidence="13">
    <location>
        <begin position="897"/>
        <end position="923"/>
    </location>
</feature>
<dbReference type="PROSITE" id="PS01285">
    <property type="entry name" value="FA58C_1"/>
    <property type="match status" value="2"/>
</dbReference>
<dbReference type="GO" id="GO:0008015">
    <property type="term" value="P:blood circulation"/>
    <property type="evidence" value="ECO:0007669"/>
    <property type="project" value="Ensembl"/>
</dbReference>
<feature type="domain" description="F5/8 type C" evidence="15">
    <location>
        <begin position="1861"/>
        <end position="2015"/>
    </location>
</feature>
<dbReference type="GO" id="GO:0031091">
    <property type="term" value="C:platelet alpha granule"/>
    <property type="evidence" value="ECO:0007669"/>
    <property type="project" value="Ensembl"/>
</dbReference>
<dbReference type="Gene3D" id="2.60.40.420">
    <property type="entry name" value="Cupredoxins - blue copper proteins"/>
    <property type="match status" value="5"/>
</dbReference>
<feature type="region of interest" description="Disordered" evidence="13">
    <location>
        <begin position="1053"/>
        <end position="1088"/>
    </location>
</feature>
<evidence type="ECO:0000256" key="5">
    <source>
        <dbReference type="ARBA" id="ARBA00022723"/>
    </source>
</evidence>
<dbReference type="CDD" id="cd00057">
    <property type="entry name" value="FA58C"/>
    <property type="match status" value="2"/>
</dbReference>
<evidence type="ECO:0000259" key="15">
    <source>
        <dbReference type="PROSITE" id="PS50022"/>
    </source>
</evidence>
<reference evidence="16" key="2">
    <citation type="submission" date="2025-08" db="UniProtKB">
        <authorList>
            <consortium name="Ensembl"/>
        </authorList>
    </citation>
    <scope>IDENTIFICATION</scope>
</reference>
<sequence length="2018" mass="227883">MAFLPKYLLLMFLGFSWPGLKNSSVLAARIREHYIAAQVASWNYSSLLEEPSRASDSDSLFKKIIYTEYETDFKKEKPRSALSGLMGPTLRAEVGDTLIIHFKNLAEKPLSIHPQSTAYHKHSEGSSHFDRTSPNESVDGAVPPGQMQKYTWEVTAKTGPRQGDPPCLTYAYYSHVNMVQDFNSGLIGALLICKEGSLNEDGTQKQFNKEYVLMFAVFDESKSWQRTESIMYTINGYVNGTLPDVQACSYDRISWHLIGMSSGPEIFSIHFNGQTLEQNQYKESTINLVGGASTTANMSVSNTGRWLISSLVPRHLQAGMHGYLNIEDCGNPDTLTKKLSYKELRMIKDWDYFIAAEEIVWDYAPEIPDNIDRKFKAQYLENFSNLIGKQYKKAVFRQYKDESFSKRIDKVWSKERGILGPVIRAQVRDKIRIVFKNMASRPYSIYVHGVTLSKEAEGAIYPSDSKENLTQGRAVQPGETYTYKWIVLDTDEPTAKDAQCVTRLYHSSVDMTRDIASGLIGPLLICKRKALDQKGIQNKADVEQHAAFAVFDENKSWYLEENIKAYCSNPSAVKRDDPKFYKSNVMHTLNGYATDRQNILGFCQSETVEWHLTSVGTQDEIVPVHLAGHTFLSRGKDRDILNLFPMSGESATVTMDNLGTWLLSSWGSREMNNGMRLRFRDAKCDDYEEETEDDFDEEEVAVVDANVVSFAPEKSEQTKDKKEKENRGAIEDDEEEEAAEEEDEEQRSLASMLGLRTFNRQIAETEELNLTALAMQEDTGSITAVSGGGDDDDDDDDDDNKSGNLHLVVTNSSACLHGDTLQETQSSTSVESFYPKPTTFLDIKMENISLPFEQAQTNHEKNAIQISGSYSQTTEPGCLRTVEAVQRKDGAELLVSTSAPISVPSSENEKEGNASGRNPSEGKPVLTEATLIALKEMCALLFRIKQKRNISISDNTTFNIASLATSPTLSTSSAFQIKTDNLSHDYDEAEEDATPDPPTVSTNSTFVVEGSTENNSSEQQASSEVFIAIPTAINTSRLGMLETGHLSYDYDEAEEDANTEPPKVSTNSTFSVEESVKNNSSKPQHASSEVFTAIPTAVNTSSFDIVETDHFSNEYDVYEDPVLTVETSEETNDSKPHHASSETDLSDIQSHGNLTLDDGINSLISTLNTKTVKSWKDPSDCPGQKCTPKKTEYIWNVISEKESYDTQAALIKDINNKLQNSSRNITAHPENAIFINKKNKKAYKENSLPELGQAEINNKNKVLNEQRYENSSSRTFIKIRRKEKPTNSLTPRTSKPLAKLGDFNDTKQSKPIVTIGLPAEDGDYQEYIIDDTDDEDSTSDSFEYQMVHYDNPYTMDSRLDTSAARNPDDIAKSYLRSLNRLGNLRQYYIAAEEVFWDYATRKSTVRSGQSRTVYKKVIFRSYQDNTFRIPRVEGEYDEHLGILGPVIRAEVDDVIKVQFKNLASRPYSLHAHGLYYEKSSEGRSYDDESPEWFKTDDAIMPNNTYTYVWYANKRSGPAEGQRACKTWAYYSAVNPEKDIHSGLIGPILICQKGILDKYNRPQDMREFVLLFMVFDEEKSWYFDQNRKKSQAERRSRALQSHTFPGINGVPYHLQGLRMYRGEEVHWHLLNMGGPKDIHVIHFHGQTFMEQGIEDHQLGVYPLLPGTFTTVEIIPSVAGTWLLETEVGEYQEAGIQAFFTVIDEGCKLPMGLASGIIQDSQISASGHIDYWEPKLARLNNTGKYNAWSTEKKENEHPWIQVDLKRQVILTGIQTQGAMQILKHLYTTEYFITYSKHGRKWNVFKGDHPGTQKLFEGNSDAHGIKENRLDPPIVARYVRLYPNKFYNRPTLRMELLGCETADCSLPLGMENGAIEVSQITASSYKKTWWSSWEPSLARLNLKGRTNAWQAKSNNNQQWLQIDLLQSKKITGIITQGAKSMTTEMYVKTFSILYRDDDSTWKSYMDGSVSAAKVFSGNVDSAGQVKNYFEPPIFSRFIRVVPKTWNQSIALRIELFGCDDF</sequence>
<feature type="region of interest" description="Disordered" evidence="13">
    <location>
        <begin position="781"/>
        <end position="805"/>
    </location>
</feature>
<feature type="compositionally biased region" description="Polar residues" evidence="13">
    <location>
        <begin position="897"/>
        <end position="906"/>
    </location>
</feature>
<dbReference type="Bgee" id="ENSACAG00000010312">
    <property type="expression patterns" value="Expressed in liver and 4 other cell types or tissues"/>
</dbReference>
<evidence type="ECO:0000256" key="2">
    <source>
        <dbReference type="ARBA" id="ARBA00010609"/>
    </source>
</evidence>
<evidence type="ECO:0000256" key="13">
    <source>
        <dbReference type="SAM" id="MobiDB-lite"/>
    </source>
</evidence>
<dbReference type="CDD" id="cd14453">
    <property type="entry name" value="CuRO_2_FV_like"/>
    <property type="match status" value="1"/>
</dbReference>
<evidence type="ECO:0000256" key="9">
    <source>
        <dbReference type="ARBA" id="ARBA00022866"/>
    </source>
</evidence>
<dbReference type="GO" id="GO:0007596">
    <property type="term" value="P:blood coagulation"/>
    <property type="evidence" value="ECO:0007669"/>
    <property type="project" value="Ensembl"/>
</dbReference>
<keyword evidence="10 12" id="KW-1015">Disulfide bond</keyword>
<dbReference type="InterPro" id="IPR011707">
    <property type="entry name" value="Cu-oxidase-like_N"/>
</dbReference>
<dbReference type="GO" id="GO:0090729">
    <property type="term" value="F:toxin activity"/>
    <property type="evidence" value="ECO:0007669"/>
    <property type="project" value="UniProtKB-KW"/>
</dbReference>
<dbReference type="FunFam" id="2.60.40.420:FF:000050">
    <property type="entry name" value="coagulation factor V isoform X1"/>
    <property type="match status" value="1"/>
</dbReference>
<dbReference type="GO" id="GO:0005615">
    <property type="term" value="C:extracellular space"/>
    <property type="evidence" value="ECO:0007669"/>
    <property type="project" value="Ensembl"/>
</dbReference>
<organism evidence="16 17">
    <name type="scientific">Anolis carolinensis</name>
    <name type="common">Green anole</name>
    <name type="synonym">American chameleon</name>
    <dbReference type="NCBI Taxonomy" id="28377"/>
    <lineage>
        <taxon>Eukaryota</taxon>
        <taxon>Metazoa</taxon>
        <taxon>Chordata</taxon>
        <taxon>Craniata</taxon>
        <taxon>Vertebrata</taxon>
        <taxon>Euteleostomi</taxon>
        <taxon>Lepidosauria</taxon>
        <taxon>Squamata</taxon>
        <taxon>Bifurcata</taxon>
        <taxon>Unidentata</taxon>
        <taxon>Episquamata</taxon>
        <taxon>Toxicofera</taxon>
        <taxon>Iguania</taxon>
        <taxon>Dactyloidae</taxon>
        <taxon>Anolis</taxon>
    </lineage>
</organism>
<feature type="disulfide bond" evidence="12">
    <location>
        <begin position="500"/>
        <end position="526"/>
    </location>
</feature>
<comment type="subcellular location">
    <subcellularLocation>
        <location evidence="1">Secreted</location>
    </subcellularLocation>
</comment>
<dbReference type="CDD" id="cd14454">
    <property type="entry name" value="CuRO_4_FV_like"/>
    <property type="match status" value="1"/>
</dbReference>
<dbReference type="Gene3D" id="2.60.120.260">
    <property type="entry name" value="Galactose-binding domain-like"/>
    <property type="match status" value="2"/>
</dbReference>
<evidence type="ECO:0000256" key="3">
    <source>
        <dbReference type="ARBA" id="ARBA00022525"/>
    </source>
</evidence>
<dbReference type="Pfam" id="PF07732">
    <property type="entry name" value="Cu-oxidase_3"/>
    <property type="match status" value="3"/>
</dbReference>
<feature type="disulfide bond" evidence="12">
    <location>
        <begin position="167"/>
        <end position="193"/>
    </location>
</feature>
<dbReference type="GO" id="GO:0038023">
    <property type="term" value="F:signaling receptor activity"/>
    <property type="evidence" value="ECO:0000318"/>
    <property type="project" value="GO_Central"/>
</dbReference>
<evidence type="ECO:0000256" key="6">
    <source>
        <dbReference type="ARBA" id="ARBA00022729"/>
    </source>
</evidence>
<keyword evidence="7" id="KW-0677">Repeat</keyword>
<dbReference type="InterPro" id="IPR024715">
    <property type="entry name" value="Factor_5/8-like"/>
</dbReference>
<gene>
    <name evidence="16" type="primary">F5</name>
</gene>
<accession>G1KK71</accession>
<dbReference type="InterPro" id="IPR050633">
    <property type="entry name" value="Neuropilin_MCO_CoagFactor"/>
</dbReference>
<evidence type="ECO:0000256" key="8">
    <source>
        <dbReference type="ARBA" id="ARBA00022837"/>
    </source>
</evidence>
<dbReference type="GeneTree" id="ENSGT00940000158556"/>
<feature type="region of interest" description="Disordered" evidence="13">
    <location>
        <begin position="708"/>
        <end position="748"/>
    </location>
</feature>
<keyword evidence="8" id="KW-0106">Calcium</keyword>
<keyword evidence="3" id="KW-0964">Secreted</keyword>
<dbReference type="SUPFAM" id="SSF49503">
    <property type="entry name" value="Cupredoxins"/>
    <property type="match status" value="6"/>
</dbReference>
<dbReference type="PIRSF" id="PIRSF000354">
    <property type="entry name" value="Factors_V_VIII"/>
    <property type="match status" value="1"/>
</dbReference>
<evidence type="ECO:0000256" key="1">
    <source>
        <dbReference type="ARBA" id="ARBA00004613"/>
    </source>
</evidence>
<feature type="domain" description="F5/8 type C" evidence="15">
    <location>
        <begin position="1705"/>
        <end position="1856"/>
    </location>
</feature>
<dbReference type="InterPro" id="IPR000421">
    <property type="entry name" value="FA58C"/>
</dbReference>
<dbReference type="Proteomes" id="UP000001646">
    <property type="component" value="Chromosome 3"/>
</dbReference>
<dbReference type="GO" id="GO:0044469">
    <property type="term" value="P:venom-mediated blood coagulation"/>
    <property type="evidence" value="ECO:0007669"/>
    <property type="project" value="UniProtKB-ARBA"/>
</dbReference>
<dbReference type="CDD" id="cd14450">
    <property type="entry name" value="CuRO_3_FV_like"/>
    <property type="match status" value="1"/>
</dbReference>
<dbReference type="PANTHER" id="PTHR46806">
    <property type="entry name" value="F5/8 TYPE C DOMAIN-CONTAINING PROTEIN"/>
    <property type="match status" value="1"/>
</dbReference>
<evidence type="ECO:0000256" key="11">
    <source>
        <dbReference type="ARBA" id="ARBA00023180"/>
    </source>
</evidence>
<dbReference type="SUPFAM" id="SSF49785">
    <property type="entry name" value="Galactose-binding domain-like"/>
    <property type="match status" value="2"/>
</dbReference>
<feature type="signal peptide" evidence="14">
    <location>
        <begin position="1"/>
        <end position="27"/>
    </location>
</feature>
<dbReference type="FunFam" id="2.60.120.260:FF:000002">
    <property type="entry name" value="Coagulation factor VIII"/>
    <property type="match status" value="2"/>
</dbReference>
<keyword evidence="11" id="KW-0325">Glycoprotein</keyword>
<proteinExistence type="inferred from homology"/>
<evidence type="ECO:0000313" key="16">
    <source>
        <dbReference type="Ensembl" id="ENSACAP00000010317.3"/>
    </source>
</evidence>
<evidence type="ECO:0000256" key="12">
    <source>
        <dbReference type="PIRSR" id="PIRSR000354-1"/>
    </source>
</evidence>
<feature type="disulfide bond" evidence="12">
    <location>
        <begin position="1705"/>
        <end position="1856"/>
    </location>
</feature>
<dbReference type="PANTHER" id="PTHR46806:SF10">
    <property type="entry name" value="COAGULATION FACTOR V"/>
    <property type="match status" value="1"/>
</dbReference>
<keyword evidence="4" id="KW-0800">Toxin</keyword>
<dbReference type="GO" id="GO:0005886">
    <property type="term" value="C:plasma membrane"/>
    <property type="evidence" value="ECO:0000318"/>
    <property type="project" value="GO_Central"/>
</dbReference>
<feature type="region of interest" description="Disordered" evidence="13">
    <location>
        <begin position="120"/>
        <end position="144"/>
    </location>
</feature>
<evidence type="ECO:0000256" key="7">
    <source>
        <dbReference type="ARBA" id="ARBA00022737"/>
    </source>
</evidence>
<feature type="disulfide bond" evidence="12">
    <location>
        <begin position="603"/>
        <end position="684"/>
    </location>
</feature>
<reference evidence="16" key="3">
    <citation type="submission" date="2025-09" db="UniProtKB">
        <authorList>
            <consortium name="Ensembl"/>
        </authorList>
    </citation>
    <scope>IDENTIFICATION</scope>
</reference>
<dbReference type="PROSITE" id="PS01286">
    <property type="entry name" value="FA58C_2"/>
    <property type="match status" value="2"/>
</dbReference>
<feature type="disulfide bond" evidence="12">
    <location>
        <begin position="248"/>
        <end position="329"/>
    </location>
</feature>
<dbReference type="Pfam" id="PF00754">
    <property type="entry name" value="F5_F8_type_C"/>
    <property type="match status" value="2"/>
</dbReference>